<feature type="region of interest" description="Disordered" evidence="1">
    <location>
        <begin position="1"/>
        <end position="42"/>
    </location>
</feature>
<feature type="compositionally biased region" description="Polar residues" evidence="1">
    <location>
        <begin position="7"/>
        <end position="17"/>
    </location>
</feature>
<dbReference type="AlphaFoldDB" id="F8PCB3"/>
<dbReference type="HOGENOM" id="CLU_2074563_0_0_1"/>
<gene>
    <name evidence="2" type="ORF">SERLADRAFT_479723</name>
</gene>
<evidence type="ECO:0000256" key="1">
    <source>
        <dbReference type="SAM" id="MobiDB-lite"/>
    </source>
</evidence>
<proteinExistence type="predicted"/>
<name>F8PCB3_SERL9</name>
<dbReference type="Proteomes" id="UP000008064">
    <property type="component" value="Unassembled WGS sequence"/>
</dbReference>
<accession>F8PCB3</accession>
<dbReference type="EMBL" id="GL945444">
    <property type="protein sequence ID" value="EGO19313.1"/>
    <property type="molecule type" value="Genomic_DNA"/>
</dbReference>
<evidence type="ECO:0000313" key="2">
    <source>
        <dbReference type="EMBL" id="EGO19313.1"/>
    </source>
</evidence>
<dbReference type="KEGG" id="sla:SERLADRAFT_479723"/>
<protein>
    <submittedName>
        <fullName evidence="2">Uncharacterized protein</fullName>
    </submittedName>
</protein>
<reference evidence="2" key="1">
    <citation type="submission" date="2011-04" db="EMBL/GenBank/DDBJ databases">
        <title>Evolution of plant cell wall degrading machinery underlies the functional diversity of forest fungi.</title>
        <authorList>
            <consortium name="US DOE Joint Genome Institute (JGI-PGF)"/>
            <person name="Eastwood D.C."/>
            <person name="Floudas D."/>
            <person name="Binder M."/>
            <person name="Majcherczyk A."/>
            <person name="Schneider P."/>
            <person name="Aerts A."/>
            <person name="Asiegbu F.O."/>
            <person name="Baker S.E."/>
            <person name="Barry K."/>
            <person name="Bendiksby M."/>
            <person name="Blumentritt M."/>
            <person name="Coutinho P.M."/>
            <person name="Cullen D."/>
            <person name="Cullen D."/>
            <person name="Gathman A."/>
            <person name="Goodell B."/>
            <person name="Henrissat B."/>
            <person name="Ihrmark K."/>
            <person name="Kauserud H."/>
            <person name="Kohler A."/>
            <person name="LaButti K."/>
            <person name="Lapidus A."/>
            <person name="Lavin J.L."/>
            <person name="Lee Y.-H."/>
            <person name="Lindquist E."/>
            <person name="Lilly W."/>
            <person name="Lucas S."/>
            <person name="Morin E."/>
            <person name="Murat C."/>
            <person name="Oguiza J.A."/>
            <person name="Park J."/>
            <person name="Pisabarro A.G."/>
            <person name="Riley R."/>
            <person name="Rosling A."/>
            <person name="Salamov A."/>
            <person name="Schmidt O."/>
            <person name="Schmutz J."/>
            <person name="Skrede I."/>
            <person name="Stenlid J."/>
            <person name="Wiebenga A."/>
            <person name="Xie X."/>
            <person name="Kues U."/>
            <person name="Hibbett D.S."/>
            <person name="Hoffmeister D."/>
            <person name="Hogberg N."/>
            <person name="Martin F."/>
            <person name="Grigoriev I.V."/>
            <person name="Watkinson S.C."/>
        </authorList>
    </citation>
    <scope>NUCLEOTIDE SEQUENCE</scope>
    <source>
        <strain evidence="2">S7.9</strain>
    </source>
</reference>
<organism>
    <name type="scientific">Serpula lacrymans var. lacrymans (strain S7.9)</name>
    <name type="common">Dry rot fungus</name>
    <dbReference type="NCBI Taxonomy" id="578457"/>
    <lineage>
        <taxon>Eukaryota</taxon>
        <taxon>Fungi</taxon>
        <taxon>Dikarya</taxon>
        <taxon>Basidiomycota</taxon>
        <taxon>Agaricomycotina</taxon>
        <taxon>Agaricomycetes</taxon>
        <taxon>Agaricomycetidae</taxon>
        <taxon>Boletales</taxon>
        <taxon>Coniophorineae</taxon>
        <taxon>Serpulaceae</taxon>
        <taxon>Serpula</taxon>
    </lineage>
</organism>
<dbReference type="GeneID" id="18821402"/>
<dbReference type="RefSeq" id="XP_007324034.1">
    <property type="nucleotide sequence ID" value="XM_007323972.1"/>
</dbReference>
<sequence length="118" mass="12777">MGFPSDDLSQVKAQSSECHAGKENMSLKMEESRNSRRRTYHKKLSSTIRRYGHLGNNTVGRSCCTAVDSGSDSGSAGPGYLRNGGIYCGSSNLSVVILPKRKERKSGKKGSFVANKCQ</sequence>